<comment type="catalytic activity">
    <reaction evidence="1">
        <text>Thiol-dependent hydrolysis of ester, thioester, amide, peptide and isopeptide bonds formed by the C-terminal Gly of ubiquitin (a 76-residue protein attached to proteins as an intracellular targeting signal).</text>
        <dbReference type="EC" id="3.4.19.12"/>
    </reaction>
</comment>
<keyword evidence="3 5" id="KW-0863">Zinc-finger</keyword>
<organism evidence="10">
    <name type="scientific">Lygus hesperus</name>
    <name type="common">Western plant bug</name>
    <dbReference type="NCBI Taxonomy" id="30085"/>
    <lineage>
        <taxon>Eukaryota</taxon>
        <taxon>Metazoa</taxon>
        <taxon>Ecdysozoa</taxon>
        <taxon>Arthropoda</taxon>
        <taxon>Hexapoda</taxon>
        <taxon>Insecta</taxon>
        <taxon>Pterygota</taxon>
        <taxon>Neoptera</taxon>
        <taxon>Paraneoptera</taxon>
        <taxon>Hemiptera</taxon>
        <taxon>Heteroptera</taxon>
        <taxon>Panheteroptera</taxon>
        <taxon>Cimicomorpha</taxon>
        <taxon>Miridae</taxon>
        <taxon>Mirini</taxon>
        <taxon>Lygus</taxon>
    </lineage>
</organism>
<dbReference type="InterPro" id="IPR028889">
    <property type="entry name" value="USP"/>
</dbReference>
<dbReference type="PROSITE" id="PS00972">
    <property type="entry name" value="USP_1"/>
    <property type="match status" value="1"/>
</dbReference>
<evidence type="ECO:0000256" key="4">
    <source>
        <dbReference type="ARBA" id="ARBA00022833"/>
    </source>
</evidence>
<sequence>MDCDGIPSDPEIDVTKPDGEVNSTSSLFEPIATFDDVEIPLASDKMGLENTWDDEPMAIPLPPPPSPLDVFEYNQSGYDLGLFPPAVNLEEPLVEGFNGQPGVCGIRNLGNTCFMSAGVQSLMATAPLVVSFVKSPIPVQHTLSRSLAGLAKMIWTSKQHVIRPTEFKESLVTHFPQFNDCRQHDCQEFLALLLGGLHEQMNTAVNKKTNVGNGGRDSPDSASKKLAQMDDQYHPSTSHGNCDQIMESEDISDTSDVPIKDESDAKDSSSAPEMNNVLNSKFLLRKDNSEPLSCDNQLNNIFPSSMSGDGVHVMNNSLQQFSGMEDILKTAKTSNINVLNEQQEANNEIRFDSEKYPRRSIFDNPRRKGEQFNTNSFHLYENNTGGKRQKSSVTYFSCAADFKEGLDWKRLKLHSDEQDGKNKKMELERQNKTAEAVVLEKNQRLACEQLEASEGCSKDPDLPRSPNPKIADLKLLPAVENMGEEHWRTHLAENRSVIVDTFQGQFKSTVVCSSCNFVSVTYEPFMYLSVPLPNALQRQISVTFISCSSNEPMFCALQVNKYDSIGTLKEKLSDHIGYDRSVNITMAEVLDHHVSKILHDSFPIRYLKDSDRLLYAFEVISPVEIERFEESKGEEPAVENSCTICLEEKPDMKHHCNCSCKLCEQCISVYCQRSTGPNFKCPVCWKGISPDVDLVPLQNDCQQSIRMINVPLVFRVDKIGDGNNNQKSVELFGHPRLLRIPSTISSETLHALLKGFLPSSDQYKVLWVDGKGHNCSRCLYNVHCSGCVVPEEGDIDLTTSDTLAVAYASPMNSENDVYRPEISALGRNTPMTLYDCIQAFSKSEILDENNPWFCGRCEENRCATKTLTVWRCPDYLIVYLKRFVFHNRISTKLEEKVIFPLVGLSLPFSESAYDLYACVCHTGGVSSGHYTTYAQHPYTGQWHHFNDGCVTNQAPQEEEYHNAYILFYRKQGIEIPSLNKEDNEIN</sequence>
<evidence type="ECO:0000313" key="9">
    <source>
        <dbReference type="EMBL" id="JAQ03943.1"/>
    </source>
</evidence>
<evidence type="ECO:0000259" key="7">
    <source>
        <dbReference type="PROSITE" id="PS50089"/>
    </source>
</evidence>
<name>A0A146MD53_LYGHE</name>
<proteinExistence type="predicted"/>
<feature type="region of interest" description="Disordered" evidence="6">
    <location>
        <begin position="1"/>
        <end position="24"/>
    </location>
</feature>
<dbReference type="EMBL" id="GDHC01002149">
    <property type="protein sequence ID" value="JAQ16480.1"/>
    <property type="molecule type" value="Transcribed_RNA"/>
</dbReference>
<dbReference type="PANTHER" id="PTHR21646:SF35">
    <property type="match status" value="1"/>
</dbReference>
<evidence type="ECO:0000256" key="2">
    <source>
        <dbReference type="ARBA" id="ARBA00012759"/>
    </source>
</evidence>
<dbReference type="InterPro" id="IPR001841">
    <property type="entry name" value="Znf_RING"/>
</dbReference>
<evidence type="ECO:0000259" key="8">
    <source>
        <dbReference type="PROSITE" id="PS50235"/>
    </source>
</evidence>
<dbReference type="GO" id="GO:0016579">
    <property type="term" value="P:protein deubiquitination"/>
    <property type="evidence" value="ECO:0007669"/>
    <property type="project" value="InterPro"/>
</dbReference>
<dbReference type="GO" id="GO:0004843">
    <property type="term" value="F:cysteine-type deubiquitinase activity"/>
    <property type="evidence" value="ECO:0007669"/>
    <property type="project" value="UniProtKB-EC"/>
</dbReference>
<dbReference type="InterPro" id="IPR038765">
    <property type="entry name" value="Papain-like_cys_pep_sf"/>
</dbReference>
<dbReference type="SUPFAM" id="SSF54001">
    <property type="entry name" value="Cysteine proteinases"/>
    <property type="match status" value="1"/>
</dbReference>
<gene>
    <name evidence="10" type="primary">Usp11_1</name>
    <name evidence="9" type="synonym">Usp11_2</name>
    <name evidence="10" type="ORF">g.74453</name>
    <name evidence="9" type="ORF">g.74455</name>
</gene>
<keyword evidence="3 5" id="KW-0479">Metal-binding</keyword>
<protein>
    <recommendedName>
        <fullName evidence="2">ubiquitinyl hydrolase 1</fullName>
        <ecNumber evidence="2">3.4.19.12</ecNumber>
    </recommendedName>
</protein>
<keyword evidence="10" id="KW-0378">Hydrolase</keyword>
<feature type="compositionally biased region" description="Basic and acidic residues" evidence="6">
    <location>
        <begin position="217"/>
        <end position="233"/>
    </location>
</feature>
<dbReference type="AlphaFoldDB" id="A0A146MD53"/>
<evidence type="ECO:0000256" key="6">
    <source>
        <dbReference type="SAM" id="MobiDB-lite"/>
    </source>
</evidence>
<dbReference type="InterPro" id="IPR050185">
    <property type="entry name" value="Ub_carboxyl-term_hydrolase"/>
</dbReference>
<dbReference type="EC" id="3.4.19.12" evidence="2"/>
<feature type="compositionally biased region" description="Basic and acidic residues" evidence="6">
    <location>
        <begin position="258"/>
        <end position="267"/>
    </location>
</feature>
<keyword evidence="4" id="KW-0862">Zinc</keyword>
<feature type="region of interest" description="Disordered" evidence="6">
    <location>
        <begin position="206"/>
        <end position="274"/>
    </location>
</feature>
<dbReference type="PROSITE" id="PS50235">
    <property type="entry name" value="USP_3"/>
    <property type="match status" value="1"/>
</dbReference>
<dbReference type="EMBL" id="GDHC01014686">
    <property type="protein sequence ID" value="JAQ03943.1"/>
    <property type="molecule type" value="Transcribed_RNA"/>
</dbReference>
<evidence type="ECO:0000313" key="10">
    <source>
        <dbReference type="EMBL" id="JAQ16480.1"/>
    </source>
</evidence>
<evidence type="ECO:0000256" key="3">
    <source>
        <dbReference type="ARBA" id="ARBA00022771"/>
    </source>
</evidence>
<dbReference type="GO" id="GO:0008270">
    <property type="term" value="F:zinc ion binding"/>
    <property type="evidence" value="ECO:0007669"/>
    <property type="project" value="UniProtKB-KW"/>
</dbReference>
<feature type="domain" description="RING-type" evidence="7">
    <location>
        <begin position="642"/>
        <end position="684"/>
    </location>
</feature>
<dbReference type="InterPro" id="IPR001394">
    <property type="entry name" value="Peptidase_C19_UCH"/>
</dbReference>
<dbReference type="CDD" id="cd02674">
    <property type="entry name" value="Peptidase_C19R"/>
    <property type="match status" value="1"/>
</dbReference>
<accession>A0A146MD53</accession>
<reference evidence="10" key="1">
    <citation type="journal article" date="2016" name="Gigascience">
        <title>De novo construction of an expanded transcriptome assembly for the western tarnished plant bug, Lygus hesperus.</title>
        <authorList>
            <person name="Tassone E.E."/>
            <person name="Geib S.M."/>
            <person name="Hall B."/>
            <person name="Fabrick J.A."/>
            <person name="Brent C.S."/>
            <person name="Hull J.J."/>
        </authorList>
    </citation>
    <scope>NUCLEOTIDE SEQUENCE</scope>
</reference>
<evidence type="ECO:0000256" key="5">
    <source>
        <dbReference type="PROSITE-ProRule" id="PRU00175"/>
    </source>
</evidence>
<evidence type="ECO:0000256" key="1">
    <source>
        <dbReference type="ARBA" id="ARBA00000707"/>
    </source>
</evidence>
<dbReference type="PROSITE" id="PS50089">
    <property type="entry name" value="ZF_RING_2"/>
    <property type="match status" value="1"/>
</dbReference>
<dbReference type="Gene3D" id="3.90.70.10">
    <property type="entry name" value="Cysteine proteinases"/>
    <property type="match status" value="3"/>
</dbReference>
<feature type="domain" description="USP" evidence="8">
    <location>
        <begin position="104"/>
        <end position="971"/>
    </location>
</feature>
<dbReference type="InterPro" id="IPR018200">
    <property type="entry name" value="USP_CS"/>
</dbReference>
<dbReference type="Pfam" id="PF00443">
    <property type="entry name" value="UCH"/>
    <property type="match status" value="1"/>
</dbReference>
<dbReference type="PANTHER" id="PTHR21646">
    <property type="entry name" value="UBIQUITIN CARBOXYL-TERMINAL HYDROLASE"/>
    <property type="match status" value="1"/>
</dbReference>